<name>A0A940P8I9_9ENTE</name>
<dbReference type="EMBL" id="JAEEGA010000002">
    <property type="protein sequence ID" value="MBP1040404.1"/>
    <property type="molecule type" value="Genomic_DNA"/>
</dbReference>
<dbReference type="AlphaFoldDB" id="A0A940P8I9"/>
<comment type="caution">
    <text evidence="1">The sequence shown here is derived from an EMBL/GenBank/DDBJ whole genome shotgun (WGS) entry which is preliminary data.</text>
</comment>
<keyword evidence="2" id="KW-1185">Reference proteome</keyword>
<organism evidence="1 2">
    <name type="scientific">Vagococcus allomyrinae</name>
    <dbReference type="NCBI Taxonomy" id="2794353"/>
    <lineage>
        <taxon>Bacteria</taxon>
        <taxon>Bacillati</taxon>
        <taxon>Bacillota</taxon>
        <taxon>Bacilli</taxon>
        <taxon>Lactobacillales</taxon>
        <taxon>Enterococcaceae</taxon>
        <taxon>Vagococcus</taxon>
    </lineage>
</organism>
<dbReference type="RefSeq" id="WP_209525313.1">
    <property type="nucleotide sequence ID" value="NZ_JAEEGA010000002.1"/>
</dbReference>
<protein>
    <submittedName>
        <fullName evidence="1">Uncharacterized protein</fullName>
    </submittedName>
</protein>
<reference evidence="1" key="1">
    <citation type="submission" date="2020-12" db="EMBL/GenBank/DDBJ databases">
        <title>Vagococcus allomyrinae sp. nov. and Enterococcus lavae sp. nov., isolated from the larvae of Allomyrina dichotoma.</title>
        <authorList>
            <person name="Lee S.D."/>
        </authorList>
    </citation>
    <scope>NUCLEOTIDE SEQUENCE</scope>
    <source>
        <strain evidence="1">BWB3-3</strain>
    </source>
</reference>
<evidence type="ECO:0000313" key="2">
    <source>
        <dbReference type="Proteomes" id="UP000674938"/>
    </source>
</evidence>
<gene>
    <name evidence="1" type="ORF">I6N95_05185</name>
</gene>
<accession>A0A940P8I9</accession>
<sequence>MKDINEIQKKTRDIIFGQLELLKEKAQETPDNYEIIHISEQMEKLASIILSKNFN</sequence>
<dbReference type="Proteomes" id="UP000674938">
    <property type="component" value="Unassembled WGS sequence"/>
</dbReference>
<proteinExistence type="predicted"/>
<evidence type="ECO:0000313" key="1">
    <source>
        <dbReference type="EMBL" id="MBP1040404.1"/>
    </source>
</evidence>